<dbReference type="SUPFAM" id="SSF52821">
    <property type="entry name" value="Rhodanese/Cell cycle control phosphatase"/>
    <property type="match status" value="1"/>
</dbReference>
<comment type="similarity">
    <text evidence="2">Belongs to the class-III pyridine nucleotide-disulfide oxidoreductase family.</text>
</comment>
<dbReference type="InterPro" id="IPR016156">
    <property type="entry name" value="FAD/NAD-linked_Rdtase_dimer_sf"/>
</dbReference>
<dbReference type="SMART" id="SM00450">
    <property type="entry name" value="RHOD"/>
    <property type="match status" value="1"/>
</dbReference>
<dbReference type="Gene3D" id="3.50.50.60">
    <property type="entry name" value="FAD/NAD(P)-binding domain"/>
    <property type="match status" value="2"/>
</dbReference>
<comment type="cofactor">
    <cofactor evidence="1">
        <name>FAD</name>
        <dbReference type="ChEBI" id="CHEBI:57692"/>
    </cofactor>
</comment>
<dbReference type="PANTHER" id="PTHR43429:SF1">
    <property type="entry name" value="NAD(P)H SULFUR OXIDOREDUCTASE (COA-DEPENDENT)"/>
    <property type="match status" value="1"/>
</dbReference>
<evidence type="ECO:0000256" key="1">
    <source>
        <dbReference type="ARBA" id="ARBA00001974"/>
    </source>
</evidence>
<keyword evidence="5" id="KW-0560">Oxidoreductase</keyword>
<dbReference type="Proteomes" id="UP001500339">
    <property type="component" value="Unassembled WGS sequence"/>
</dbReference>
<dbReference type="InterPro" id="IPR036873">
    <property type="entry name" value="Rhodanese-like_dom_sf"/>
</dbReference>
<dbReference type="InterPro" id="IPR001763">
    <property type="entry name" value="Rhodanese-like_dom"/>
</dbReference>
<evidence type="ECO:0000259" key="7">
    <source>
        <dbReference type="PROSITE" id="PS50206"/>
    </source>
</evidence>
<dbReference type="PRINTS" id="PR00368">
    <property type="entry name" value="FADPNR"/>
</dbReference>
<evidence type="ECO:0000256" key="6">
    <source>
        <dbReference type="ARBA" id="ARBA00023284"/>
    </source>
</evidence>
<comment type="caution">
    <text evidence="8">The sequence shown here is derived from an EMBL/GenBank/DDBJ whole genome shotgun (WGS) entry which is preliminary data.</text>
</comment>
<dbReference type="InterPro" id="IPR036188">
    <property type="entry name" value="FAD/NAD-bd_sf"/>
</dbReference>
<evidence type="ECO:0000313" key="9">
    <source>
        <dbReference type="Proteomes" id="UP001500339"/>
    </source>
</evidence>
<dbReference type="Gene3D" id="3.40.250.10">
    <property type="entry name" value="Rhodanese-like domain"/>
    <property type="match status" value="1"/>
</dbReference>
<dbReference type="RefSeq" id="WP_343765533.1">
    <property type="nucleotide sequence ID" value="NZ_BAAACF010000001.1"/>
</dbReference>
<sequence length="547" mass="60221">MKVVVIGGVAGGAGVCARLRRNKEDLQIVMIEKGDYISYANCGLPYYIGNVIVDQNELLLQTPEGFGKRFNIDVRVKNEVTSVNLDKKEVVVLNHNSGEIYVESYDVLVMSPGAKPIVPGMKGIDKPHVHTLRTVPDTLNIKEYINREKPVNAVVVGGGFIGIEMGENLRHLGINVSIIEAADHVMGTVDSDMSHEIHNHIREKGANLYLNSKVVEIKDKSVLLEDGREVDGDLVIMSIGVRPETEFLKDSAINLGARGEIIVDEFMQTSQADVYALGDAVSVKSFVSGKENIIPLAGPANKQGRIVADNIVSKKVKYNGTQGTAIAKVFDMTVASTGESERSLKQNGISYKKVITYSASNATYYPGAEFMTIKLLFAPDTGKVLGGQIVGYKGVDKRIDTIASSIRAGLNVYDVQELELAYAPPFSSAKDPVNMAAYVAGNILDGIMKPFYIEDIEDIPKEDIILDVRTEQENQEGRIEGSINIPLDELRDRISELHKSKKYYIYCRVGQRGYIAQRILEQKGFDTLNLSGGYKFYEQFLIDQGNK</sequence>
<dbReference type="EMBL" id="BAAACF010000001">
    <property type="protein sequence ID" value="GAA0716996.1"/>
    <property type="molecule type" value="Genomic_DNA"/>
</dbReference>
<gene>
    <name evidence="8" type="ORF">GCM10008905_02120</name>
</gene>
<dbReference type="PROSITE" id="PS50206">
    <property type="entry name" value="RHODANESE_3"/>
    <property type="match status" value="1"/>
</dbReference>
<evidence type="ECO:0000256" key="4">
    <source>
        <dbReference type="ARBA" id="ARBA00022827"/>
    </source>
</evidence>
<dbReference type="PRINTS" id="PR00411">
    <property type="entry name" value="PNDRDTASEI"/>
</dbReference>
<protein>
    <recommendedName>
        <fullName evidence="7">Rhodanese domain-containing protein</fullName>
    </recommendedName>
</protein>
<dbReference type="InterPro" id="IPR004099">
    <property type="entry name" value="Pyr_nucl-diS_OxRdtase_dimer"/>
</dbReference>
<dbReference type="SUPFAM" id="SSF55424">
    <property type="entry name" value="FAD/NAD-linked reductases, dimerisation (C-terminal) domain"/>
    <property type="match status" value="1"/>
</dbReference>
<keyword evidence="4" id="KW-0274">FAD</keyword>
<evidence type="ECO:0000256" key="3">
    <source>
        <dbReference type="ARBA" id="ARBA00022630"/>
    </source>
</evidence>
<reference evidence="8 9" key="1">
    <citation type="journal article" date="2019" name="Int. J. Syst. Evol. Microbiol.">
        <title>The Global Catalogue of Microorganisms (GCM) 10K type strain sequencing project: providing services to taxonomists for standard genome sequencing and annotation.</title>
        <authorList>
            <consortium name="The Broad Institute Genomics Platform"/>
            <consortium name="The Broad Institute Genome Sequencing Center for Infectious Disease"/>
            <person name="Wu L."/>
            <person name="Ma J."/>
        </authorList>
    </citation>
    <scope>NUCLEOTIDE SEQUENCE [LARGE SCALE GENOMIC DNA]</scope>
    <source>
        <strain evidence="8 9">JCM 1405</strain>
    </source>
</reference>
<dbReference type="Pfam" id="PF07992">
    <property type="entry name" value="Pyr_redox_2"/>
    <property type="match status" value="1"/>
</dbReference>
<evidence type="ECO:0000313" key="8">
    <source>
        <dbReference type="EMBL" id="GAA0716996.1"/>
    </source>
</evidence>
<dbReference type="InterPro" id="IPR050260">
    <property type="entry name" value="FAD-bd_OxRdtase"/>
</dbReference>
<evidence type="ECO:0000256" key="5">
    <source>
        <dbReference type="ARBA" id="ARBA00023002"/>
    </source>
</evidence>
<name>A0ABN1ILT4_9CLOT</name>
<organism evidence="8 9">
    <name type="scientific">Clostridium malenominatum</name>
    <dbReference type="NCBI Taxonomy" id="1539"/>
    <lineage>
        <taxon>Bacteria</taxon>
        <taxon>Bacillati</taxon>
        <taxon>Bacillota</taxon>
        <taxon>Clostridia</taxon>
        <taxon>Eubacteriales</taxon>
        <taxon>Clostridiaceae</taxon>
        <taxon>Clostridium</taxon>
    </lineage>
</organism>
<dbReference type="PANTHER" id="PTHR43429">
    <property type="entry name" value="PYRIDINE NUCLEOTIDE-DISULFIDE OXIDOREDUCTASE DOMAIN-CONTAINING"/>
    <property type="match status" value="1"/>
</dbReference>
<proteinExistence type="inferred from homology"/>
<dbReference type="SUPFAM" id="SSF51905">
    <property type="entry name" value="FAD/NAD(P)-binding domain"/>
    <property type="match status" value="2"/>
</dbReference>
<keyword evidence="9" id="KW-1185">Reference proteome</keyword>
<feature type="domain" description="Rhodanese" evidence="7">
    <location>
        <begin position="459"/>
        <end position="545"/>
    </location>
</feature>
<keyword evidence="6" id="KW-0676">Redox-active center</keyword>
<dbReference type="Pfam" id="PF02852">
    <property type="entry name" value="Pyr_redox_dim"/>
    <property type="match status" value="1"/>
</dbReference>
<accession>A0ABN1ILT4</accession>
<evidence type="ECO:0000256" key="2">
    <source>
        <dbReference type="ARBA" id="ARBA00009130"/>
    </source>
</evidence>
<dbReference type="InterPro" id="IPR023753">
    <property type="entry name" value="FAD/NAD-binding_dom"/>
</dbReference>
<keyword evidence="3" id="KW-0285">Flavoprotein</keyword>
<dbReference type="Pfam" id="PF00581">
    <property type="entry name" value="Rhodanese"/>
    <property type="match status" value="1"/>
</dbReference>